<dbReference type="InterPro" id="IPR052155">
    <property type="entry name" value="Biofilm_reg_signaling"/>
</dbReference>
<protein>
    <submittedName>
        <fullName evidence="6">PAS domain S-box-containing protein/diguanylate cyclase (GGDEF)-like protein</fullName>
    </submittedName>
</protein>
<dbReference type="Proteomes" id="UP000255265">
    <property type="component" value="Unassembled WGS sequence"/>
</dbReference>
<name>A0A370F365_9BURK</name>
<evidence type="ECO:0000313" key="7">
    <source>
        <dbReference type="Proteomes" id="UP000255265"/>
    </source>
</evidence>
<dbReference type="AlphaFoldDB" id="A0A370F365"/>
<feature type="domain" description="EAL" evidence="4">
    <location>
        <begin position="609"/>
        <end position="862"/>
    </location>
</feature>
<dbReference type="SMART" id="SM00091">
    <property type="entry name" value="PAS"/>
    <property type="match status" value="1"/>
</dbReference>
<dbReference type="SUPFAM" id="SSF55785">
    <property type="entry name" value="PYP-like sensor domain (PAS domain)"/>
    <property type="match status" value="1"/>
</dbReference>
<dbReference type="InterPro" id="IPR000160">
    <property type="entry name" value="GGDEF_dom"/>
</dbReference>
<dbReference type="Pfam" id="PF00563">
    <property type="entry name" value="EAL"/>
    <property type="match status" value="1"/>
</dbReference>
<keyword evidence="7" id="KW-1185">Reference proteome</keyword>
<keyword evidence="1" id="KW-1133">Transmembrane helix</keyword>
<dbReference type="InterPro" id="IPR000014">
    <property type="entry name" value="PAS"/>
</dbReference>
<dbReference type="Gene3D" id="3.30.450.20">
    <property type="entry name" value="PAS domain"/>
    <property type="match status" value="1"/>
</dbReference>
<dbReference type="CDD" id="cd01948">
    <property type="entry name" value="EAL"/>
    <property type="match status" value="1"/>
</dbReference>
<accession>A0A370F365</accession>
<dbReference type="InterPro" id="IPR001633">
    <property type="entry name" value="EAL_dom"/>
</dbReference>
<dbReference type="InterPro" id="IPR035965">
    <property type="entry name" value="PAS-like_dom_sf"/>
</dbReference>
<dbReference type="CDD" id="cd00130">
    <property type="entry name" value="PAS"/>
    <property type="match status" value="1"/>
</dbReference>
<feature type="transmembrane region" description="Helical" evidence="1">
    <location>
        <begin position="20"/>
        <end position="39"/>
    </location>
</feature>
<dbReference type="InterPro" id="IPR001610">
    <property type="entry name" value="PAC"/>
</dbReference>
<feature type="transmembrane region" description="Helical" evidence="1">
    <location>
        <begin position="261"/>
        <end position="282"/>
    </location>
</feature>
<keyword evidence="1" id="KW-0812">Transmembrane</keyword>
<dbReference type="PROSITE" id="PS50887">
    <property type="entry name" value="GGDEF"/>
    <property type="match status" value="1"/>
</dbReference>
<dbReference type="FunFam" id="3.30.70.270:FF:000001">
    <property type="entry name" value="Diguanylate cyclase domain protein"/>
    <property type="match status" value="1"/>
</dbReference>
<evidence type="ECO:0000313" key="6">
    <source>
        <dbReference type="EMBL" id="RDI17316.1"/>
    </source>
</evidence>
<evidence type="ECO:0000259" key="5">
    <source>
        <dbReference type="PROSITE" id="PS50887"/>
    </source>
</evidence>
<organism evidence="6 7">
    <name type="scientific">Pseudacidovorax intermedius</name>
    <dbReference type="NCBI Taxonomy" id="433924"/>
    <lineage>
        <taxon>Bacteria</taxon>
        <taxon>Pseudomonadati</taxon>
        <taxon>Pseudomonadota</taxon>
        <taxon>Betaproteobacteria</taxon>
        <taxon>Burkholderiales</taxon>
        <taxon>Comamonadaceae</taxon>
        <taxon>Pseudacidovorax</taxon>
    </lineage>
</organism>
<evidence type="ECO:0000259" key="4">
    <source>
        <dbReference type="PROSITE" id="PS50883"/>
    </source>
</evidence>
<evidence type="ECO:0000259" key="3">
    <source>
        <dbReference type="PROSITE" id="PS50113"/>
    </source>
</evidence>
<evidence type="ECO:0000256" key="1">
    <source>
        <dbReference type="SAM" id="Phobius"/>
    </source>
</evidence>
<dbReference type="SMART" id="SM00267">
    <property type="entry name" value="GGDEF"/>
    <property type="match status" value="1"/>
</dbReference>
<dbReference type="PROSITE" id="PS50113">
    <property type="entry name" value="PAC"/>
    <property type="match status" value="1"/>
</dbReference>
<feature type="domain" description="PAC" evidence="3">
    <location>
        <begin position="384"/>
        <end position="436"/>
    </location>
</feature>
<dbReference type="CDD" id="cd01949">
    <property type="entry name" value="GGDEF"/>
    <property type="match status" value="1"/>
</dbReference>
<dbReference type="InterPro" id="IPR035919">
    <property type="entry name" value="EAL_sf"/>
</dbReference>
<sequence length="1014" mass="111090">MAGPATPPEPRPVALPRAWYLRVGAVVAMLLAGLTLTYLRADPAPASAHMAFLCQLLSVREADAGFDAQLLSLQAGRTVDDRALSQFAAQAAQQVQRMAALPEVVPAADRPALQQALGALRTALDAKVAGLPDFRRTHLGLAQAQAGLPSAAADLLQATENTPLQGAARRYVLGFLPGSGSSDEGEADAAAEALRTAAQSDPALAPAVRRLLTQGDSIHRLRSARDAAVDAVRRLDTTARIQDVQRRYEESWRRLDAEAHAWRIVLFGLAMLMAAYLSWAFLQWQRMQRQLAGAHGELQRRYQAQLAAEQRLKLHATAFENAYDGITLTDARGNIVDVNPAFCRITGYSRAEVIGRNPSMMQSGRHDRAFYTAMWKRILETGNWNGEIWNRNKYGEVYPELLSISAIRDSRGAVSNFVAVFADIRHLKAQEKQLARMAYYDALTGLPNRVLLADRLQHAVARARSRATVLAVCYMDLDNFKPVNDGHGHAAGDLALVQVARHLQAAVQPDDTVARTGGDEFVLLFERSDTEGCHRMLQQVVDAITLPLQVGSGSHTLTGSIGVTFFPQDDIEPEALLRHADQAMYRAKQAGGGRFHVFDAEDDRHARDVGHHAQRLRQAMRRGELVLYYQPKVDMRRGTVLGAEALIRWQHPERGLLPPGAFLPLLEDDALTIDLGEWVIEQALVQAGRWAEGGLRLPVSVNVASAQLQGADFMRKLGLALERHPAAADLLELEILETTSLDDVVKAARIIEQCHALGVHVSIDDFGTGYSSLTYLKRLPARTIKLDQSFVRELLEDSDNLVIAHGVIRLVHALDRKVIAEGVESEAHGRLLLQMGCDCAQGYGVARPMPAADLPDWVQIWQPPQAWRDCARVRWTDEVYPLLLAEVQARGHMQQLRHALQHGRRLSAGPTLPPLPELPELPELPDPTAAPTLSAADRLALTERLRQEHATVRQRSDAVGRALAQGLIDEARARSDALHAAHDELLAALSAMQFALAAPVVVRASPKAQVAVSA</sequence>
<dbReference type="InterPro" id="IPR045812">
    <property type="entry name" value="DAHL"/>
</dbReference>
<dbReference type="Gene3D" id="3.30.70.270">
    <property type="match status" value="1"/>
</dbReference>
<dbReference type="SUPFAM" id="SSF55073">
    <property type="entry name" value="Nucleotide cyclase"/>
    <property type="match status" value="1"/>
</dbReference>
<dbReference type="SMART" id="SM00086">
    <property type="entry name" value="PAC"/>
    <property type="match status" value="1"/>
</dbReference>
<evidence type="ECO:0000259" key="2">
    <source>
        <dbReference type="PROSITE" id="PS50112"/>
    </source>
</evidence>
<dbReference type="PROSITE" id="PS50112">
    <property type="entry name" value="PAS"/>
    <property type="match status" value="1"/>
</dbReference>
<proteinExistence type="predicted"/>
<dbReference type="Pfam" id="PF13426">
    <property type="entry name" value="PAS_9"/>
    <property type="match status" value="1"/>
</dbReference>
<feature type="domain" description="GGDEF" evidence="5">
    <location>
        <begin position="468"/>
        <end position="600"/>
    </location>
</feature>
<dbReference type="EMBL" id="QQAV01000017">
    <property type="protein sequence ID" value="RDI17316.1"/>
    <property type="molecule type" value="Genomic_DNA"/>
</dbReference>
<dbReference type="GO" id="GO:0003824">
    <property type="term" value="F:catalytic activity"/>
    <property type="evidence" value="ECO:0007669"/>
    <property type="project" value="UniProtKB-ARBA"/>
</dbReference>
<feature type="domain" description="PAS" evidence="2">
    <location>
        <begin position="311"/>
        <end position="382"/>
    </location>
</feature>
<dbReference type="Pfam" id="PF19443">
    <property type="entry name" value="DAHL"/>
    <property type="match status" value="1"/>
</dbReference>
<keyword evidence="1" id="KW-0472">Membrane</keyword>
<reference evidence="6 7" key="1">
    <citation type="submission" date="2018-07" db="EMBL/GenBank/DDBJ databases">
        <title>Genomic Encyclopedia of Type Strains, Phase IV (KMG-IV): sequencing the most valuable type-strain genomes for metagenomic binning, comparative biology and taxonomic classification.</title>
        <authorList>
            <person name="Goeker M."/>
        </authorList>
    </citation>
    <scope>NUCLEOTIDE SEQUENCE [LARGE SCALE GENOMIC DNA]</scope>
    <source>
        <strain evidence="6 7">DSM 21352</strain>
    </source>
</reference>
<dbReference type="PROSITE" id="PS50883">
    <property type="entry name" value="EAL"/>
    <property type="match status" value="1"/>
</dbReference>
<dbReference type="InterPro" id="IPR043128">
    <property type="entry name" value="Rev_trsase/Diguanyl_cyclase"/>
</dbReference>
<comment type="caution">
    <text evidence="6">The sequence shown here is derived from an EMBL/GenBank/DDBJ whole genome shotgun (WGS) entry which is preliminary data.</text>
</comment>
<dbReference type="Pfam" id="PF00990">
    <property type="entry name" value="GGDEF"/>
    <property type="match status" value="1"/>
</dbReference>
<dbReference type="PANTHER" id="PTHR44757">
    <property type="entry name" value="DIGUANYLATE CYCLASE DGCP"/>
    <property type="match status" value="1"/>
</dbReference>
<dbReference type="InterPro" id="IPR029787">
    <property type="entry name" value="Nucleotide_cyclase"/>
</dbReference>
<dbReference type="SUPFAM" id="SSF141868">
    <property type="entry name" value="EAL domain-like"/>
    <property type="match status" value="1"/>
</dbReference>
<dbReference type="InterPro" id="IPR000700">
    <property type="entry name" value="PAS-assoc_C"/>
</dbReference>
<gene>
    <name evidence="6" type="ORF">DFR41_11742</name>
</gene>
<dbReference type="NCBIfam" id="TIGR00229">
    <property type="entry name" value="sensory_box"/>
    <property type="match status" value="1"/>
</dbReference>
<dbReference type="PANTHER" id="PTHR44757:SF2">
    <property type="entry name" value="BIOFILM ARCHITECTURE MAINTENANCE PROTEIN MBAA"/>
    <property type="match status" value="1"/>
</dbReference>
<dbReference type="SMART" id="SM00052">
    <property type="entry name" value="EAL"/>
    <property type="match status" value="1"/>
</dbReference>
<dbReference type="NCBIfam" id="TIGR00254">
    <property type="entry name" value="GGDEF"/>
    <property type="match status" value="1"/>
</dbReference>
<dbReference type="Gene3D" id="3.20.20.450">
    <property type="entry name" value="EAL domain"/>
    <property type="match status" value="1"/>
</dbReference>